<evidence type="ECO:0000313" key="3">
    <source>
        <dbReference type="EMBL" id="ODV81229.1"/>
    </source>
</evidence>
<organism evidence="3 4">
    <name type="scientific">Suhomyces tanzawaensis NRRL Y-17324</name>
    <dbReference type="NCBI Taxonomy" id="984487"/>
    <lineage>
        <taxon>Eukaryota</taxon>
        <taxon>Fungi</taxon>
        <taxon>Dikarya</taxon>
        <taxon>Ascomycota</taxon>
        <taxon>Saccharomycotina</taxon>
        <taxon>Pichiomycetes</taxon>
        <taxon>Debaryomycetaceae</taxon>
        <taxon>Suhomyces</taxon>
    </lineage>
</organism>
<keyword evidence="4" id="KW-1185">Reference proteome</keyword>
<dbReference type="Proteomes" id="UP000094285">
    <property type="component" value="Unassembled WGS sequence"/>
</dbReference>
<name>A0A1E4SNX9_9ASCO</name>
<dbReference type="AlphaFoldDB" id="A0A1E4SNX9"/>
<sequence>MTQETAHTVQDNKRLSKNKQPVRVVLFPNGKHPVNDFALPPVGTVQDIDSLTRAQLVQYMVGYQLGYNDKLANVRMKEKLKHAVGLAGTYDNIFIFKEN</sequence>
<dbReference type="GeneID" id="30984137"/>
<accession>A0A1E4SNX9</accession>
<comment type="similarity">
    <text evidence="1">Belongs to the UPF0612 family.</text>
</comment>
<reference evidence="4" key="1">
    <citation type="submission" date="2016-05" db="EMBL/GenBank/DDBJ databases">
        <title>Comparative genomics of biotechnologically important yeasts.</title>
        <authorList>
            <consortium name="DOE Joint Genome Institute"/>
            <person name="Riley R."/>
            <person name="Haridas S."/>
            <person name="Wolfe K.H."/>
            <person name="Lopes M.R."/>
            <person name="Hittinger C.T."/>
            <person name="Goker M."/>
            <person name="Salamov A."/>
            <person name="Wisecaver J."/>
            <person name="Long T.M."/>
            <person name="Aerts A.L."/>
            <person name="Barry K."/>
            <person name="Choi C."/>
            <person name="Clum A."/>
            <person name="Coughlan A.Y."/>
            <person name="Deshpande S."/>
            <person name="Douglass A.P."/>
            <person name="Hanson S.J."/>
            <person name="Klenk H.-P."/>
            <person name="Labutti K."/>
            <person name="Lapidus A."/>
            <person name="Lindquist E."/>
            <person name="Lipzen A."/>
            <person name="Meier-Kolthoff J.P."/>
            <person name="Ohm R.A."/>
            <person name="Otillar R.P."/>
            <person name="Pangilinan J."/>
            <person name="Peng Y."/>
            <person name="Rokas A."/>
            <person name="Rosa C.A."/>
            <person name="Scheuner C."/>
            <person name="Sibirny A.A."/>
            <person name="Slot J.C."/>
            <person name="Stielow J.B."/>
            <person name="Sun H."/>
            <person name="Kurtzman C.P."/>
            <person name="Blackwell M."/>
            <person name="Grigoriev I.V."/>
            <person name="Jeffries T.W."/>
        </authorList>
    </citation>
    <scope>NUCLEOTIDE SEQUENCE [LARGE SCALE GENOMIC DNA]</scope>
    <source>
        <strain evidence="4">NRRL Y-17324</strain>
    </source>
</reference>
<protein>
    <recommendedName>
        <fullName evidence="2">Mug135-like C-terminal domain-containing protein</fullName>
    </recommendedName>
</protein>
<gene>
    <name evidence="3" type="ORF">CANTADRAFT_5188</name>
</gene>
<evidence type="ECO:0000313" key="4">
    <source>
        <dbReference type="Proteomes" id="UP000094285"/>
    </source>
</evidence>
<dbReference type="InterPro" id="IPR013902">
    <property type="entry name" value="Mug135-like_C"/>
</dbReference>
<dbReference type="Pfam" id="PF08593">
    <property type="entry name" value="Mug135_C"/>
    <property type="match status" value="1"/>
</dbReference>
<dbReference type="EMBL" id="KV453910">
    <property type="protein sequence ID" value="ODV81229.1"/>
    <property type="molecule type" value="Genomic_DNA"/>
</dbReference>
<evidence type="ECO:0000259" key="2">
    <source>
        <dbReference type="Pfam" id="PF08593"/>
    </source>
</evidence>
<feature type="domain" description="Mug135-like C-terminal" evidence="2">
    <location>
        <begin position="12"/>
        <end position="86"/>
    </location>
</feature>
<dbReference type="RefSeq" id="XP_020066351.1">
    <property type="nucleotide sequence ID" value="XM_020210001.1"/>
</dbReference>
<proteinExistence type="inferred from homology"/>
<evidence type="ECO:0000256" key="1">
    <source>
        <dbReference type="ARBA" id="ARBA00005788"/>
    </source>
</evidence>
<dbReference type="OrthoDB" id="5297016at2759"/>